<reference evidence="1 2" key="1">
    <citation type="submission" date="2014-03" db="EMBL/GenBank/DDBJ databases">
        <title>Genome sequence of Sphingobium yanoikuyae B1.</title>
        <authorList>
            <person name="Gan H.M."/>
            <person name="Gan H.Y."/>
            <person name="Savka M.A."/>
        </authorList>
    </citation>
    <scope>NUCLEOTIDE SEQUENCE [LARGE SCALE GENOMIC DNA]</scope>
    <source>
        <strain evidence="1 2">B1</strain>
    </source>
</reference>
<name>A0A084EB33_SPHYA</name>
<dbReference type="AlphaFoldDB" id="A0A084EB33"/>
<gene>
    <name evidence="1" type="ORF">CP98_04577</name>
</gene>
<evidence type="ECO:0000313" key="2">
    <source>
        <dbReference type="Proteomes" id="UP000028534"/>
    </source>
</evidence>
<comment type="caution">
    <text evidence="1">The sequence shown here is derived from an EMBL/GenBank/DDBJ whole genome shotgun (WGS) entry which is preliminary data.</text>
</comment>
<protein>
    <submittedName>
        <fullName evidence="1">Uncharacterized protein</fullName>
    </submittedName>
</protein>
<organism evidence="1 2">
    <name type="scientific">Sphingobium yanoikuyae</name>
    <name type="common">Sphingomonas yanoikuyae</name>
    <dbReference type="NCBI Taxonomy" id="13690"/>
    <lineage>
        <taxon>Bacteria</taxon>
        <taxon>Pseudomonadati</taxon>
        <taxon>Pseudomonadota</taxon>
        <taxon>Alphaproteobacteria</taxon>
        <taxon>Sphingomonadales</taxon>
        <taxon>Sphingomonadaceae</taxon>
        <taxon>Sphingobium</taxon>
    </lineage>
</organism>
<sequence>MNVLISVFQTEIDNKGFRFRTTNFIRFARFETKDTKSVPKANKAPTIILWTSQNGAPTRKRPFIRVVEVWSRAKLPNELPVNARAEGRPCQVTTDRKAIKIRLAP</sequence>
<dbReference type="PATRIC" id="fig|13690.10.peg.4711"/>
<evidence type="ECO:0000313" key="1">
    <source>
        <dbReference type="EMBL" id="KEZ15175.1"/>
    </source>
</evidence>
<accession>A0A084EB33</accession>
<dbReference type="EMBL" id="JGVR01000043">
    <property type="protein sequence ID" value="KEZ15175.1"/>
    <property type="molecule type" value="Genomic_DNA"/>
</dbReference>
<proteinExistence type="predicted"/>
<dbReference type="Proteomes" id="UP000028534">
    <property type="component" value="Unassembled WGS sequence"/>
</dbReference>